<evidence type="ECO:0000313" key="3">
    <source>
        <dbReference type="Proteomes" id="UP001336835"/>
    </source>
</evidence>
<reference evidence="2 3" key="1">
    <citation type="submission" date="2024-01" db="EMBL/GenBank/DDBJ databases">
        <title>Pedobacter sp. nov., isolated from fresh soil.</title>
        <authorList>
            <person name="Le N.T.T."/>
        </authorList>
    </citation>
    <scope>NUCLEOTIDE SEQUENCE [LARGE SCALE GENOMIC DNA]</scope>
    <source>
        <strain evidence="2 3">KR3-3</strain>
    </source>
</reference>
<keyword evidence="1" id="KW-0472">Membrane</keyword>
<accession>A0ABU7I3D7</accession>
<comment type="caution">
    <text evidence="2">The sequence shown here is derived from an EMBL/GenBank/DDBJ whole genome shotgun (WGS) entry which is preliminary data.</text>
</comment>
<keyword evidence="3" id="KW-1185">Reference proteome</keyword>
<evidence type="ECO:0000256" key="1">
    <source>
        <dbReference type="SAM" id="Phobius"/>
    </source>
</evidence>
<protein>
    <submittedName>
        <fullName evidence="2">Uncharacterized protein</fullName>
    </submittedName>
</protein>
<sequence length="101" mass="10990">MDKQQEIEKQKNSNASILFIILNLILLAIFLNIGHATEDESMINLVCLAGGLVVLLAGYAFSYHGKPYRLGKWLFAIALLIGLGMLGLLLYAAALGKAFSH</sequence>
<feature type="transmembrane region" description="Helical" evidence="1">
    <location>
        <begin position="41"/>
        <end position="61"/>
    </location>
</feature>
<name>A0ABU7I3D7_9SPHI</name>
<keyword evidence="1" id="KW-1133">Transmembrane helix</keyword>
<organism evidence="2 3">
    <name type="scientific">Pedobacter albus</name>
    <dbReference type="NCBI Taxonomy" id="3113905"/>
    <lineage>
        <taxon>Bacteria</taxon>
        <taxon>Pseudomonadati</taxon>
        <taxon>Bacteroidota</taxon>
        <taxon>Sphingobacteriia</taxon>
        <taxon>Sphingobacteriales</taxon>
        <taxon>Sphingobacteriaceae</taxon>
        <taxon>Pedobacter</taxon>
    </lineage>
</organism>
<dbReference type="RefSeq" id="WP_330106367.1">
    <property type="nucleotide sequence ID" value="NZ_JAZDQT010000001.1"/>
</dbReference>
<dbReference type="Proteomes" id="UP001336835">
    <property type="component" value="Unassembled WGS sequence"/>
</dbReference>
<proteinExistence type="predicted"/>
<evidence type="ECO:0000313" key="2">
    <source>
        <dbReference type="EMBL" id="MEE1943982.1"/>
    </source>
</evidence>
<feature type="transmembrane region" description="Helical" evidence="1">
    <location>
        <begin position="12"/>
        <end position="35"/>
    </location>
</feature>
<dbReference type="EMBL" id="JAZDQT010000001">
    <property type="protein sequence ID" value="MEE1943982.1"/>
    <property type="molecule type" value="Genomic_DNA"/>
</dbReference>
<gene>
    <name evidence="2" type="ORF">VRU48_02605</name>
</gene>
<feature type="transmembrane region" description="Helical" evidence="1">
    <location>
        <begin position="73"/>
        <end position="94"/>
    </location>
</feature>
<keyword evidence="1" id="KW-0812">Transmembrane</keyword>